<dbReference type="InterPro" id="IPR027417">
    <property type="entry name" value="P-loop_NTPase"/>
</dbReference>
<accession>A0ABV7CHH1</accession>
<dbReference type="InterPro" id="IPR003439">
    <property type="entry name" value="ABC_transporter-like_ATP-bd"/>
</dbReference>
<dbReference type="InterPro" id="IPR017871">
    <property type="entry name" value="ABC_transporter-like_CS"/>
</dbReference>
<reference evidence="11" key="1">
    <citation type="journal article" date="2019" name="Int. J. Syst. Evol. Microbiol.">
        <title>The Global Catalogue of Microorganisms (GCM) 10K type strain sequencing project: providing services to taxonomists for standard genome sequencing and annotation.</title>
        <authorList>
            <consortium name="The Broad Institute Genomics Platform"/>
            <consortium name="The Broad Institute Genome Sequencing Center for Infectious Disease"/>
            <person name="Wu L."/>
            <person name="Ma J."/>
        </authorList>
    </citation>
    <scope>NUCLEOTIDE SEQUENCE [LARGE SCALE GENOMIC DNA]</scope>
    <source>
        <strain evidence="11">KCTC 42730</strain>
    </source>
</reference>
<evidence type="ECO:0000256" key="3">
    <source>
        <dbReference type="ARBA" id="ARBA00022496"/>
    </source>
</evidence>
<evidence type="ECO:0000256" key="6">
    <source>
        <dbReference type="ARBA" id="ARBA00023004"/>
    </source>
</evidence>
<dbReference type="InterPro" id="IPR050093">
    <property type="entry name" value="ABC_SmlMolc_Importer"/>
</dbReference>
<evidence type="ECO:0000256" key="4">
    <source>
        <dbReference type="ARBA" id="ARBA00022741"/>
    </source>
</evidence>
<proteinExistence type="predicted"/>
<evidence type="ECO:0000256" key="1">
    <source>
        <dbReference type="ARBA" id="ARBA00022448"/>
    </source>
</evidence>
<keyword evidence="1" id="KW-0813">Transport</keyword>
<gene>
    <name evidence="10" type="ORF">ACFOEE_05755</name>
</gene>
<keyword evidence="5 10" id="KW-0067">ATP-binding</keyword>
<dbReference type="PROSITE" id="PS00211">
    <property type="entry name" value="ABC_TRANSPORTER_1"/>
    <property type="match status" value="1"/>
</dbReference>
<dbReference type="PANTHER" id="PTHR42781">
    <property type="entry name" value="SPERMIDINE/PUTRESCINE IMPORT ATP-BINDING PROTEIN POTA"/>
    <property type="match status" value="1"/>
</dbReference>
<feature type="domain" description="ABC transporter" evidence="9">
    <location>
        <begin position="4"/>
        <end position="236"/>
    </location>
</feature>
<dbReference type="GO" id="GO:0005524">
    <property type="term" value="F:ATP binding"/>
    <property type="evidence" value="ECO:0007669"/>
    <property type="project" value="UniProtKB-KW"/>
</dbReference>
<dbReference type="InterPro" id="IPR003593">
    <property type="entry name" value="AAA+_ATPase"/>
</dbReference>
<comment type="caution">
    <text evidence="10">The sequence shown here is derived from an EMBL/GenBank/DDBJ whole genome shotgun (WGS) entry which is preliminary data.</text>
</comment>
<keyword evidence="3" id="KW-0410">Iron transport</keyword>
<dbReference type="Pfam" id="PF00005">
    <property type="entry name" value="ABC_tran"/>
    <property type="match status" value="1"/>
</dbReference>
<organism evidence="10 11">
    <name type="scientific">Pseudoalteromonas fenneropenaei</name>
    <dbReference type="NCBI Taxonomy" id="1737459"/>
    <lineage>
        <taxon>Bacteria</taxon>
        <taxon>Pseudomonadati</taxon>
        <taxon>Pseudomonadota</taxon>
        <taxon>Gammaproteobacteria</taxon>
        <taxon>Alteromonadales</taxon>
        <taxon>Pseudoalteromonadaceae</taxon>
        <taxon>Pseudoalteromonas</taxon>
    </lineage>
</organism>
<dbReference type="SUPFAM" id="SSF52540">
    <property type="entry name" value="P-loop containing nucleoside triphosphate hydrolases"/>
    <property type="match status" value="1"/>
</dbReference>
<dbReference type="Gene3D" id="3.40.50.300">
    <property type="entry name" value="P-loop containing nucleotide triphosphate hydrolases"/>
    <property type="match status" value="1"/>
</dbReference>
<evidence type="ECO:0000313" key="10">
    <source>
        <dbReference type="EMBL" id="MFC3032016.1"/>
    </source>
</evidence>
<evidence type="ECO:0000259" key="9">
    <source>
        <dbReference type="PROSITE" id="PS50893"/>
    </source>
</evidence>
<keyword evidence="4" id="KW-0547">Nucleotide-binding</keyword>
<keyword evidence="7" id="KW-0406">Ion transport</keyword>
<dbReference type="Proteomes" id="UP001595453">
    <property type="component" value="Unassembled WGS sequence"/>
</dbReference>
<dbReference type="PROSITE" id="PS50893">
    <property type="entry name" value="ABC_TRANSPORTER_2"/>
    <property type="match status" value="1"/>
</dbReference>
<keyword evidence="2" id="KW-1003">Cell membrane</keyword>
<evidence type="ECO:0000256" key="8">
    <source>
        <dbReference type="ARBA" id="ARBA00023136"/>
    </source>
</evidence>
<protein>
    <submittedName>
        <fullName evidence="10">ABC transporter ATP-binding protein</fullName>
    </submittedName>
</protein>
<dbReference type="CDD" id="cd03259">
    <property type="entry name" value="ABC_Carb_Solutes_like"/>
    <property type="match status" value="1"/>
</dbReference>
<dbReference type="SMART" id="SM00382">
    <property type="entry name" value="AAA"/>
    <property type="match status" value="1"/>
</dbReference>
<evidence type="ECO:0000313" key="11">
    <source>
        <dbReference type="Proteomes" id="UP001595453"/>
    </source>
</evidence>
<dbReference type="PANTHER" id="PTHR42781:SF4">
    <property type="entry name" value="SPERMIDINE_PUTRESCINE IMPORT ATP-BINDING PROTEIN POTA"/>
    <property type="match status" value="1"/>
</dbReference>
<name>A0ABV7CHH1_9GAMM</name>
<evidence type="ECO:0000256" key="7">
    <source>
        <dbReference type="ARBA" id="ARBA00023065"/>
    </source>
</evidence>
<evidence type="ECO:0000256" key="5">
    <source>
        <dbReference type="ARBA" id="ARBA00022840"/>
    </source>
</evidence>
<keyword evidence="11" id="KW-1185">Reference proteome</keyword>
<dbReference type="EMBL" id="JBHRSD010000010">
    <property type="protein sequence ID" value="MFC3032016.1"/>
    <property type="molecule type" value="Genomic_DNA"/>
</dbReference>
<keyword evidence="8" id="KW-0472">Membrane</keyword>
<dbReference type="RefSeq" id="WP_377121825.1">
    <property type="nucleotide sequence ID" value="NZ_JBHRSD010000010.1"/>
</dbReference>
<keyword evidence="6" id="KW-0408">Iron</keyword>
<sequence length="345" mass="38454">MASLEINALTYRYGQNKVVDDLNLTVADNEIVCLLGASGCGKTTTLKLIAGLIQPEQGVIQIGGSRVNEHKLFVAPQHRNIGMMFQDYALFPHLNVAKNIAFGLKGLNKAQRDARVKEMLQLVQLEEFAARYPHELSGGQQQRVAIARALAYRPKLLLLDEPFSNIDSQVRFSLINDIRQIIKQQGVAAIFVTHSREEAFAFADKLAIMEQGKIAQLDSAEALYRAPANRYVAEFMGQGVYLDAKKISDYQVSTNFGVIHSSQPLAAHSTGQVYLRPQHMRLINGENHQIELLQQRYLGLDYSYTIVIEDQALELQQSARHAIDVNAALAVEVEPHAVTYFAHEA</sequence>
<dbReference type="InterPro" id="IPR015853">
    <property type="entry name" value="ABC_transpr_FbpC"/>
</dbReference>
<evidence type="ECO:0000256" key="2">
    <source>
        <dbReference type="ARBA" id="ARBA00022475"/>
    </source>
</evidence>